<dbReference type="UniPathway" id="UPA00331">
    <property type="reaction ID" value="UER00451"/>
</dbReference>
<dbReference type="GO" id="GO:0006597">
    <property type="term" value="P:spermine biosynthetic process"/>
    <property type="evidence" value="ECO:0007669"/>
    <property type="project" value="TreeGrafter"/>
</dbReference>
<keyword evidence="4" id="KW-0620">Polyamine biosynthesis</keyword>
<dbReference type="EMBL" id="KV448128">
    <property type="protein sequence ID" value="OAX44156.1"/>
    <property type="molecule type" value="Genomic_DNA"/>
</dbReference>
<dbReference type="AlphaFoldDB" id="A0A1B7NGY0"/>
<dbReference type="GO" id="GO:0004014">
    <property type="term" value="F:adenosylmethionine decarboxylase activity"/>
    <property type="evidence" value="ECO:0007669"/>
    <property type="project" value="InterPro"/>
</dbReference>
<dbReference type="SUPFAM" id="SSF56276">
    <property type="entry name" value="S-adenosylmethionine decarboxylase"/>
    <property type="match status" value="1"/>
</dbReference>
<comment type="similarity">
    <text evidence="2">Belongs to the eukaryotic AdoMetDC family.</text>
</comment>
<protein>
    <submittedName>
        <fullName evidence="5">S-adenosylmethionine decarboxylase</fullName>
    </submittedName>
</protein>
<dbReference type="FunCoup" id="A0A1B7NGY0">
    <property type="interactions" value="359"/>
</dbReference>
<evidence type="ECO:0000256" key="4">
    <source>
        <dbReference type="ARBA" id="ARBA00023115"/>
    </source>
</evidence>
<dbReference type="Gene3D" id="3.60.90.10">
    <property type="entry name" value="S-adenosylmethionine decarboxylase"/>
    <property type="match status" value="1"/>
</dbReference>
<dbReference type="InterPro" id="IPR048283">
    <property type="entry name" value="AdoMetDC-like"/>
</dbReference>
<evidence type="ECO:0000256" key="1">
    <source>
        <dbReference type="ARBA" id="ARBA00004911"/>
    </source>
</evidence>
<evidence type="ECO:0000313" key="6">
    <source>
        <dbReference type="Proteomes" id="UP000092154"/>
    </source>
</evidence>
<dbReference type="STRING" id="1314800.A0A1B7NGY0"/>
<dbReference type="InParanoid" id="A0A1B7NGY0"/>
<dbReference type="OrthoDB" id="1068353at2759"/>
<comment type="pathway">
    <text evidence="1">Amine and polyamine biosynthesis; S-adenosylmethioninamine biosynthesis; S-adenosylmethioninamine from S-adenosyl-L-methionine: step 1/1.</text>
</comment>
<evidence type="ECO:0000256" key="3">
    <source>
        <dbReference type="ARBA" id="ARBA00023066"/>
    </source>
</evidence>
<dbReference type="PANTHER" id="PTHR11570">
    <property type="entry name" value="S-ADENOSYLMETHIONINE DECARBOXYLASE"/>
    <property type="match status" value="1"/>
</dbReference>
<gene>
    <name evidence="5" type="ORF">K503DRAFT_546144</name>
</gene>
<organism evidence="5 6">
    <name type="scientific">Rhizopogon vinicolor AM-OR11-026</name>
    <dbReference type="NCBI Taxonomy" id="1314800"/>
    <lineage>
        <taxon>Eukaryota</taxon>
        <taxon>Fungi</taxon>
        <taxon>Dikarya</taxon>
        <taxon>Basidiomycota</taxon>
        <taxon>Agaricomycotina</taxon>
        <taxon>Agaricomycetes</taxon>
        <taxon>Agaricomycetidae</taxon>
        <taxon>Boletales</taxon>
        <taxon>Suillineae</taxon>
        <taxon>Rhizopogonaceae</taxon>
        <taxon>Rhizopogon</taxon>
    </lineage>
</organism>
<dbReference type="PROSITE" id="PS01336">
    <property type="entry name" value="ADOMETDC"/>
    <property type="match status" value="1"/>
</dbReference>
<evidence type="ECO:0000256" key="2">
    <source>
        <dbReference type="ARBA" id="ARBA00008466"/>
    </source>
</evidence>
<dbReference type="GO" id="GO:0005829">
    <property type="term" value="C:cytosol"/>
    <property type="evidence" value="ECO:0007669"/>
    <property type="project" value="TreeGrafter"/>
</dbReference>
<sequence length="444" mass="49070">MALGDHHIPYSSTPFEGPEKLLEIWFTPSPAHVPDAHTPKNGRIGLRNVPRQIWEDMLDIVQCKVLSVIEGEETDAYLLSESSFFVFPHRIILKTCGTTLNLLGLPRILEIANNFASLPSVYRCFYSRKSFMFPERQPGPHREWKDEVSFLDAIFPNGAAYTVGKVNGDHWLLYITSPEETGANGETVPSSPNAFPLPPIQSQNEENETNQNLKNVEPETPVTQDYTIEILMSNLSPEAREPFFSAPCGDALSETPSILGRNLSSAIGISDLFPPHLTALDAYAFTPCGYSSNALLKWMENDHGGEGYYTIHVTPEEGWSYASFECNVPLSTSPSSSAKDIPDLQTLVRRVVDIFQPGRLSLTLFISTVGNSNAEEDEGETTVEAAQRSFKSALVTQRPVSCSSTHSETGRGGGRGGSVLYRRTDKINYEFGGYNLAFASFELR</sequence>
<dbReference type="Proteomes" id="UP000092154">
    <property type="component" value="Unassembled WGS sequence"/>
</dbReference>
<name>A0A1B7NGY0_9AGAM</name>
<evidence type="ECO:0000313" key="5">
    <source>
        <dbReference type="EMBL" id="OAX44156.1"/>
    </source>
</evidence>
<dbReference type="PANTHER" id="PTHR11570:SF0">
    <property type="entry name" value="S-ADENOSYLMETHIONINE DECARBOXYLASE PROENZYME"/>
    <property type="match status" value="1"/>
</dbReference>
<keyword evidence="6" id="KW-1185">Reference proteome</keyword>
<dbReference type="InterPro" id="IPR018166">
    <property type="entry name" value="S-AdoMet_deCO2ase_CS"/>
</dbReference>
<accession>A0A1B7NGY0</accession>
<dbReference type="InterPro" id="IPR016067">
    <property type="entry name" value="S-AdoMet_deCO2ase_core"/>
</dbReference>
<dbReference type="Pfam" id="PF01536">
    <property type="entry name" value="SAM_decarbox"/>
    <property type="match status" value="1"/>
</dbReference>
<proteinExistence type="inferred from homology"/>
<keyword evidence="3" id="KW-0745">Spermidine biosynthesis</keyword>
<dbReference type="GO" id="GO:0008295">
    <property type="term" value="P:spermidine biosynthetic process"/>
    <property type="evidence" value="ECO:0007669"/>
    <property type="project" value="UniProtKB-KW"/>
</dbReference>
<reference evidence="5 6" key="1">
    <citation type="submission" date="2016-06" db="EMBL/GenBank/DDBJ databases">
        <title>Comparative genomics of the ectomycorrhizal sister species Rhizopogon vinicolor and Rhizopogon vesiculosus (Basidiomycota: Boletales) reveals a divergence of the mating type B locus.</title>
        <authorList>
            <consortium name="DOE Joint Genome Institute"/>
            <person name="Mujic A.B."/>
            <person name="Kuo A."/>
            <person name="Tritt A."/>
            <person name="Lipzen A."/>
            <person name="Chen C."/>
            <person name="Johnson J."/>
            <person name="Sharma A."/>
            <person name="Barry K."/>
            <person name="Grigoriev I.V."/>
            <person name="Spatafora J.W."/>
        </authorList>
    </citation>
    <scope>NUCLEOTIDE SEQUENCE [LARGE SCALE GENOMIC DNA]</scope>
    <source>
        <strain evidence="5 6">AM-OR11-026</strain>
    </source>
</reference>